<dbReference type="Proteomes" id="UP001610818">
    <property type="component" value="Unassembled WGS sequence"/>
</dbReference>
<organism evidence="2 3">
    <name type="scientific">Streptomyces longisporoflavus</name>
    <dbReference type="NCBI Taxonomy" id="28044"/>
    <lineage>
        <taxon>Bacteria</taxon>
        <taxon>Bacillati</taxon>
        <taxon>Actinomycetota</taxon>
        <taxon>Actinomycetes</taxon>
        <taxon>Kitasatosporales</taxon>
        <taxon>Streptomycetaceae</taxon>
        <taxon>Streptomyces</taxon>
    </lineage>
</organism>
<keyword evidence="1" id="KW-0472">Membrane</keyword>
<keyword evidence="1" id="KW-1133">Transmembrane helix</keyword>
<name>A0ABW7QEX6_9ACTN</name>
<feature type="transmembrane region" description="Helical" evidence="1">
    <location>
        <begin position="12"/>
        <end position="32"/>
    </location>
</feature>
<keyword evidence="3" id="KW-1185">Reference proteome</keyword>
<reference evidence="2 3" key="1">
    <citation type="submission" date="2024-10" db="EMBL/GenBank/DDBJ databases">
        <title>The Natural Products Discovery Center: Release of the First 8490 Sequenced Strains for Exploring Actinobacteria Biosynthetic Diversity.</title>
        <authorList>
            <person name="Kalkreuter E."/>
            <person name="Kautsar S.A."/>
            <person name="Yang D."/>
            <person name="Bader C.D."/>
            <person name="Teijaro C.N."/>
            <person name="Fluegel L."/>
            <person name="Davis C.M."/>
            <person name="Simpson J.R."/>
            <person name="Lauterbach L."/>
            <person name="Steele A.D."/>
            <person name="Gui C."/>
            <person name="Meng S."/>
            <person name="Li G."/>
            <person name="Viehrig K."/>
            <person name="Ye F."/>
            <person name="Su P."/>
            <person name="Kiefer A.F."/>
            <person name="Nichols A."/>
            <person name="Cepeda A.J."/>
            <person name="Yan W."/>
            <person name="Fan B."/>
            <person name="Jiang Y."/>
            <person name="Adhikari A."/>
            <person name="Zheng C.-J."/>
            <person name="Schuster L."/>
            <person name="Cowan T.M."/>
            <person name="Smanski M.J."/>
            <person name="Chevrette M.G."/>
            <person name="De Carvalho L.P.S."/>
            <person name="Shen B."/>
        </authorList>
    </citation>
    <scope>NUCLEOTIDE SEQUENCE [LARGE SCALE GENOMIC DNA]</scope>
    <source>
        <strain evidence="2 3">NPDC017990</strain>
    </source>
</reference>
<keyword evidence="1" id="KW-0812">Transmembrane</keyword>
<evidence type="ECO:0000256" key="1">
    <source>
        <dbReference type="SAM" id="Phobius"/>
    </source>
</evidence>
<sequence>MSPAGLSAPSGFLGLFLDAGLFGGGAFLAPPVGELDGVVG</sequence>
<gene>
    <name evidence="2" type="ORF">ACH4F9_00670</name>
</gene>
<comment type="caution">
    <text evidence="2">The sequence shown here is derived from an EMBL/GenBank/DDBJ whole genome shotgun (WGS) entry which is preliminary data.</text>
</comment>
<proteinExistence type="predicted"/>
<evidence type="ECO:0000313" key="2">
    <source>
        <dbReference type="EMBL" id="MFH8543505.1"/>
    </source>
</evidence>
<protein>
    <submittedName>
        <fullName evidence="2">Uncharacterized protein</fullName>
    </submittedName>
</protein>
<dbReference type="RefSeq" id="WP_397706770.1">
    <property type="nucleotide sequence ID" value="NZ_JBIRGN010000001.1"/>
</dbReference>
<dbReference type="EMBL" id="JBIRGQ010000001">
    <property type="protein sequence ID" value="MFH8543505.1"/>
    <property type="molecule type" value="Genomic_DNA"/>
</dbReference>
<accession>A0ABW7QEX6</accession>
<evidence type="ECO:0000313" key="3">
    <source>
        <dbReference type="Proteomes" id="UP001610818"/>
    </source>
</evidence>